<gene>
    <name evidence="9" type="ORF">SBRCBS47491_007011</name>
</gene>
<dbReference type="PANTHER" id="PTHR31944:SF130">
    <property type="entry name" value="ZN(II)2CYS6 TRANSCRIPTION FACTO (EUROFUNG)"/>
    <property type="match status" value="1"/>
</dbReference>
<keyword evidence="3" id="KW-0805">Transcription regulation</keyword>
<dbReference type="Pfam" id="PF04082">
    <property type="entry name" value="Fungal_trans"/>
    <property type="match status" value="1"/>
</dbReference>
<sequence length="1006" mass="111410">MSPSDDKKRMASETPSSRGSSPDSERSHGGDDRDRSESHPGEDKSDHPPRKRQRVRLSCLECRRRKLSCDRGFPCERCIKSGTPERCTYETRPGLAPPAKNGLSQGALANFESRISALTGGLGNGPMGPGGSMGMGLGGGMGSAGAGGSYMSDAGIVPPYRRDSHRSGSGPSALVDNDRMRRLELEVAQLKQLLASAAGVAANNANPLQKLLAPSDGSATLHDDDSPQEKDGGRAPSPPTTFVETIYGSSGAAAMQVGDELRFFRGKEFKTRYFGPHNACMAFSELTGLCPFMKETAEEWLRPLHVHHHHSKDRQKRKQDREERFNQPDPELEALLPERAEMDVLINIYLDQFEQVHRIVHIPSFRRDYAAFWEPGNLHTPAFTALLLSMMSISSCLRGNPTGKFVGMVSQSHHMAEKWINACDAWSQRQSQKHRKLVHYQIACLNYLAKRVNTMKKKRFWKTSGALTQDAVSVGLHREPSHIHDSVSVYNQEMRRRIWATIQEFDMQASFDHGLPTLLSALRFDVHPPRNLADEDFDEDTTELPQSRPTDEYTFSSYQHLSRQSLPLRLQLSRVLTGPPDDLDYDQVIRYTNDITQEIDALPSWDVRAITAAAATAGGEDGDANGTPNGTPGIGNTTATKLTPLLAYTLLHIQLRQYIIPLHQPYLKLRKTNSKYQYSEIIYYNAARDMVLLHDKLAEQGVRTLNFLREDALTLSINLCSVTMLQSRGSTNMIMVNSQHTKKLLEKCLAMKEDRVLRCGNNEPWGYSIMCAATGLLEAHLGDKTPEAAKASSAERFVNLHCKLLARQEWQTGAADGVGTAAAAGAGGVPAIENGSDQQQDSQTSQQSLPPQQQQTQQQSLQPTQSRQTQQPPRQALQSPQQRRMPPPQMQQAQALRQQQMLHQQQQQQQQAKLGPLSGVPDLAKHITPFLPMTQPGTTPGVVDAAMPAPPAAWWMSNIANMSSIANPNADPTIQAGQQAVNPDFNYELLGLNLGDLWADYSWEDM</sequence>
<feature type="region of interest" description="Disordered" evidence="7">
    <location>
        <begin position="826"/>
        <end position="918"/>
    </location>
</feature>
<protein>
    <recommendedName>
        <fullName evidence="8">Zn(2)-C6 fungal-type domain-containing protein</fullName>
    </recommendedName>
</protein>
<evidence type="ECO:0000256" key="7">
    <source>
        <dbReference type="SAM" id="MobiDB-lite"/>
    </source>
</evidence>
<comment type="caution">
    <text evidence="9">The sequence shown here is derived from an EMBL/GenBank/DDBJ whole genome shotgun (WGS) entry which is preliminary data.</text>
</comment>
<dbReference type="SMART" id="SM00906">
    <property type="entry name" value="Fungal_trans"/>
    <property type="match status" value="1"/>
</dbReference>
<evidence type="ECO:0000256" key="5">
    <source>
        <dbReference type="ARBA" id="ARBA00023163"/>
    </source>
</evidence>
<keyword evidence="1" id="KW-0479">Metal-binding</keyword>
<name>A0ABP0C9N8_9PEZI</name>
<dbReference type="SUPFAM" id="SSF57701">
    <property type="entry name" value="Zn2/Cys6 DNA-binding domain"/>
    <property type="match status" value="1"/>
</dbReference>
<feature type="domain" description="Zn(2)-C6 fungal-type" evidence="8">
    <location>
        <begin position="58"/>
        <end position="89"/>
    </location>
</feature>
<dbReference type="CDD" id="cd00067">
    <property type="entry name" value="GAL4"/>
    <property type="match status" value="1"/>
</dbReference>
<feature type="compositionally biased region" description="Basic and acidic residues" evidence="7">
    <location>
        <begin position="23"/>
        <end position="48"/>
    </location>
</feature>
<evidence type="ECO:0000256" key="1">
    <source>
        <dbReference type="ARBA" id="ARBA00022723"/>
    </source>
</evidence>
<keyword evidence="6" id="KW-0539">Nucleus</keyword>
<evidence type="ECO:0000256" key="6">
    <source>
        <dbReference type="ARBA" id="ARBA00023242"/>
    </source>
</evidence>
<feature type="region of interest" description="Disordered" evidence="7">
    <location>
        <begin position="306"/>
        <end position="330"/>
    </location>
</feature>
<dbReference type="SMART" id="SM00066">
    <property type="entry name" value="GAL4"/>
    <property type="match status" value="1"/>
</dbReference>
<evidence type="ECO:0000256" key="4">
    <source>
        <dbReference type="ARBA" id="ARBA00023125"/>
    </source>
</evidence>
<dbReference type="InterPro" id="IPR051430">
    <property type="entry name" value="Fungal_TF_Env_Response"/>
</dbReference>
<feature type="compositionally biased region" description="Basic and acidic residues" evidence="7">
    <location>
        <begin position="1"/>
        <end position="11"/>
    </location>
</feature>
<dbReference type="InterPro" id="IPR007219">
    <property type="entry name" value="XnlR_reg_dom"/>
</dbReference>
<feature type="compositionally biased region" description="Basic and acidic residues" evidence="7">
    <location>
        <begin position="221"/>
        <end position="233"/>
    </location>
</feature>
<evidence type="ECO:0000256" key="2">
    <source>
        <dbReference type="ARBA" id="ARBA00022833"/>
    </source>
</evidence>
<dbReference type="Pfam" id="PF00172">
    <property type="entry name" value="Zn_clus"/>
    <property type="match status" value="1"/>
</dbReference>
<keyword evidence="5" id="KW-0804">Transcription</keyword>
<feature type="region of interest" description="Disordered" evidence="7">
    <location>
        <begin position="1"/>
        <end position="54"/>
    </location>
</feature>
<organism evidence="9 10">
    <name type="scientific">Sporothrix bragantina</name>
    <dbReference type="NCBI Taxonomy" id="671064"/>
    <lineage>
        <taxon>Eukaryota</taxon>
        <taxon>Fungi</taxon>
        <taxon>Dikarya</taxon>
        <taxon>Ascomycota</taxon>
        <taxon>Pezizomycotina</taxon>
        <taxon>Sordariomycetes</taxon>
        <taxon>Sordariomycetidae</taxon>
        <taxon>Ophiostomatales</taxon>
        <taxon>Ophiostomataceae</taxon>
        <taxon>Sporothrix</taxon>
    </lineage>
</organism>
<evidence type="ECO:0000259" key="8">
    <source>
        <dbReference type="PROSITE" id="PS50048"/>
    </source>
</evidence>
<feature type="region of interest" description="Disordered" evidence="7">
    <location>
        <begin position="530"/>
        <end position="551"/>
    </location>
</feature>
<keyword evidence="10" id="KW-1185">Reference proteome</keyword>
<dbReference type="PANTHER" id="PTHR31944">
    <property type="entry name" value="HEME-RESPONSIVE ZINC FINGER TRANSCRIPTION FACTOR HAP1"/>
    <property type="match status" value="1"/>
</dbReference>
<dbReference type="InterPro" id="IPR036864">
    <property type="entry name" value="Zn2-C6_fun-type_DNA-bd_sf"/>
</dbReference>
<dbReference type="PROSITE" id="PS00463">
    <property type="entry name" value="ZN2_CY6_FUNGAL_1"/>
    <property type="match status" value="1"/>
</dbReference>
<dbReference type="PROSITE" id="PS50048">
    <property type="entry name" value="ZN2_CY6_FUNGAL_2"/>
    <property type="match status" value="1"/>
</dbReference>
<dbReference type="Proteomes" id="UP001642406">
    <property type="component" value="Unassembled WGS sequence"/>
</dbReference>
<accession>A0ABP0C9N8</accession>
<dbReference type="EMBL" id="CAWUHC010000074">
    <property type="protein sequence ID" value="CAK7228747.1"/>
    <property type="molecule type" value="Genomic_DNA"/>
</dbReference>
<dbReference type="Gene3D" id="4.10.240.10">
    <property type="entry name" value="Zn(2)-C6 fungal-type DNA-binding domain"/>
    <property type="match status" value="1"/>
</dbReference>
<feature type="compositionally biased region" description="Basic residues" evidence="7">
    <location>
        <begin position="306"/>
        <end position="318"/>
    </location>
</feature>
<keyword evidence="4" id="KW-0238">DNA-binding</keyword>
<proteinExistence type="predicted"/>
<dbReference type="CDD" id="cd12148">
    <property type="entry name" value="fungal_TF_MHR"/>
    <property type="match status" value="1"/>
</dbReference>
<reference evidence="9 10" key="1">
    <citation type="submission" date="2024-01" db="EMBL/GenBank/DDBJ databases">
        <authorList>
            <person name="Allen C."/>
            <person name="Tagirdzhanova G."/>
        </authorList>
    </citation>
    <scope>NUCLEOTIDE SEQUENCE [LARGE SCALE GENOMIC DNA]</scope>
</reference>
<dbReference type="InterPro" id="IPR001138">
    <property type="entry name" value="Zn2Cys6_DnaBD"/>
</dbReference>
<evidence type="ECO:0000313" key="9">
    <source>
        <dbReference type="EMBL" id="CAK7228747.1"/>
    </source>
</evidence>
<keyword evidence="2" id="KW-0862">Zinc</keyword>
<feature type="compositionally biased region" description="Low complexity" evidence="7">
    <location>
        <begin position="12"/>
        <end position="22"/>
    </location>
</feature>
<evidence type="ECO:0000256" key="3">
    <source>
        <dbReference type="ARBA" id="ARBA00023015"/>
    </source>
</evidence>
<evidence type="ECO:0000313" key="10">
    <source>
        <dbReference type="Proteomes" id="UP001642406"/>
    </source>
</evidence>
<feature type="compositionally biased region" description="Low complexity" evidence="7">
    <location>
        <begin position="836"/>
        <end position="912"/>
    </location>
</feature>
<feature type="region of interest" description="Disordered" evidence="7">
    <location>
        <begin position="211"/>
        <end position="241"/>
    </location>
</feature>